<evidence type="ECO:0000256" key="3">
    <source>
        <dbReference type="ARBA" id="ARBA00022448"/>
    </source>
</evidence>
<evidence type="ECO:0000256" key="2">
    <source>
        <dbReference type="ARBA" id="ARBA00008066"/>
    </source>
</evidence>
<dbReference type="AlphaFoldDB" id="A0ABD3Q8F4"/>
<feature type="region of interest" description="Disordered" evidence="9">
    <location>
        <begin position="365"/>
        <end position="396"/>
    </location>
</feature>
<keyword evidence="7 10" id="KW-1133">Transmembrane helix</keyword>
<feature type="compositionally biased region" description="Low complexity" evidence="9">
    <location>
        <begin position="366"/>
        <end position="377"/>
    </location>
</feature>
<feature type="transmembrane region" description="Helical" evidence="10">
    <location>
        <begin position="175"/>
        <end position="194"/>
    </location>
</feature>
<dbReference type="GO" id="GO:0005774">
    <property type="term" value="C:vacuolar membrane"/>
    <property type="evidence" value="ECO:0007669"/>
    <property type="project" value="UniProtKB-SubCell"/>
</dbReference>
<evidence type="ECO:0000313" key="13">
    <source>
        <dbReference type="Proteomes" id="UP001530400"/>
    </source>
</evidence>
<comment type="similarity">
    <text evidence="2">Belongs to the amino acid/polyamine transporter 2 family.</text>
</comment>
<keyword evidence="13" id="KW-1185">Reference proteome</keyword>
<name>A0ABD3Q8F4_9STRA</name>
<feature type="transmembrane region" description="Helical" evidence="10">
    <location>
        <begin position="48"/>
        <end position="71"/>
    </location>
</feature>
<feature type="transmembrane region" description="Helical" evidence="10">
    <location>
        <begin position="402"/>
        <end position="420"/>
    </location>
</feature>
<sequence>MYGSTSTNGAPTVTPSQQSSSITSCVINLANTIIGAGMLGLPGAFGGTGYLTGMFLLLTAAMFSAHGLVLLSKSAQTVGLPSSFYSVAAVAVPSYTILIDLAVALKCFGVATGYLITISDSMVDALDHILLSGGSVEEADLLTKIILSRRFWVMGAVASVLPSSFYQTLGELKRASALALVFVFMLVGMIIMYANDVADPCASTPIDVCRGEIQPFTDFASTMSKGPIFVFAFTCQQNIFPIVNEMELLSQRRLDIVIASAIGIAFVLFCIVAVEGYTTFGSFVRGDILLNYPENSQVTFLRMCIALMLSLHYPLQLDPSRRCITSLVKAVVQWWGTHPMSYCNEKLSTKVFQRKQSSGIQTEMWSNTTSQTATDETSTNEDFSYNELDQTGDKTKSEPDKLFNTITVAFLSSSFILAMIVDDLGIVLALVGATGSTLVSYILPGLIYLKLHPDSSSRSMAWVQLIAGLFAIPISLYYIMTKQVSH</sequence>
<reference evidence="12 13" key="1">
    <citation type="submission" date="2024-10" db="EMBL/GenBank/DDBJ databases">
        <title>Updated reference genomes for cyclostephanoid diatoms.</title>
        <authorList>
            <person name="Roberts W.R."/>
            <person name="Alverson A.J."/>
        </authorList>
    </citation>
    <scope>NUCLEOTIDE SEQUENCE [LARGE SCALE GENOMIC DNA]</scope>
    <source>
        <strain evidence="12 13">AJA010-31</strain>
    </source>
</reference>
<feature type="domain" description="Amino acid transporter transmembrane" evidence="11">
    <location>
        <begin position="19"/>
        <end position="469"/>
    </location>
</feature>
<evidence type="ECO:0000256" key="8">
    <source>
        <dbReference type="ARBA" id="ARBA00023136"/>
    </source>
</evidence>
<feature type="transmembrane region" description="Helical" evidence="10">
    <location>
        <begin position="256"/>
        <end position="277"/>
    </location>
</feature>
<accession>A0ABD3Q8F4</accession>
<gene>
    <name evidence="12" type="ORF">ACHAWO_010153</name>
</gene>
<dbReference type="PANTHER" id="PTHR22950:SF678">
    <property type="entry name" value="VACUOLAR AMINO ACID TRANSPORTER 5-RELATED"/>
    <property type="match status" value="1"/>
</dbReference>
<dbReference type="EMBL" id="JALLPJ020000309">
    <property type="protein sequence ID" value="KAL3795861.1"/>
    <property type="molecule type" value="Genomic_DNA"/>
</dbReference>
<keyword evidence="5 10" id="KW-0812">Transmembrane</keyword>
<dbReference type="InterPro" id="IPR013057">
    <property type="entry name" value="AA_transpt_TM"/>
</dbReference>
<evidence type="ECO:0000256" key="1">
    <source>
        <dbReference type="ARBA" id="ARBA00004128"/>
    </source>
</evidence>
<dbReference type="Pfam" id="PF01490">
    <property type="entry name" value="Aa_trans"/>
    <property type="match status" value="1"/>
</dbReference>
<dbReference type="Proteomes" id="UP001530400">
    <property type="component" value="Unassembled WGS sequence"/>
</dbReference>
<keyword evidence="8 10" id="KW-0472">Membrane</keyword>
<evidence type="ECO:0000256" key="4">
    <source>
        <dbReference type="ARBA" id="ARBA00022554"/>
    </source>
</evidence>
<organism evidence="12 13">
    <name type="scientific">Cyclotella atomus</name>
    <dbReference type="NCBI Taxonomy" id="382360"/>
    <lineage>
        <taxon>Eukaryota</taxon>
        <taxon>Sar</taxon>
        <taxon>Stramenopiles</taxon>
        <taxon>Ochrophyta</taxon>
        <taxon>Bacillariophyta</taxon>
        <taxon>Coscinodiscophyceae</taxon>
        <taxon>Thalassiosirophycidae</taxon>
        <taxon>Stephanodiscales</taxon>
        <taxon>Stephanodiscaceae</taxon>
        <taxon>Cyclotella</taxon>
    </lineage>
</organism>
<evidence type="ECO:0000256" key="9">
    <source>
        <dbReference type="SAM" id="MobiDB-lite"/>
    </source>
</evidence>
<feature type="transmembrane region" description="Helical" evidence="10">
    <location>
        <begin position="20"/>
        <end position="41"/>
    </location>
</feature>
<feature type="transmembrane region" description="Helical" evidence="10">
    <location>
        <begin position="297"/>
        <end position="315"/>
    </location>
</feature>
<keyword evidence="3" id="KW-0813">Transport</keyword>
<evidence type="ECO:0000256" key="10">
    <source>
        <dbReference type="SAM" id="Phobius"/>
    </source>
</evidence>
<feature type="transmembrane region" description="Helical" evidence="10">
    <location>
        <begin position="83"/>
        <end position="105"/>
    </location>
</feature>
<keyword evidence="6" id="KW-0029">Amino-acid transport</keyword>
<comment type="subcellular location">
    <subcellularLocation>
        <location evidence="1">Vacuole membrane</location>
        <topology evidence="1">Multi-pass membrane protein</topology>
    </subcellularLocation>
</comment>
<dbReference type="GO" id="GO:0006865">
    <property type="term" value="P:amino acid transport"/>
    <property type="evidence" value="ECO:0007669"/>
    <property type="project" value="UniProtKB-KW"/>
</dbReference>
<evidence type="ECO:0000313" key="12">
    <source>
        <dbReference type="EMBL" id="KAL3795861.1"/>
    </source>
</evidence>
<evidence type="ECO:0000256" key="6">
    <source>
        <dbReference type="ARBA" id="ARBA00022970"/>
    </source>
</evidence>
<comment type="caution">
    <text evidence="12">The sequence shown here is derived from an EMBL/GenBank/DDBJ whole genome shotgun (WGS) entry which is preliminary data.</text>
</comment>
<feature type="transmembrane region" description="Helical" evidence="10">
    <location>
        <begin position="461"/>
        <end position="480"/>
    </location>
</feature>
<feature type="compositionally biased region" description="Polar residues" evidence="9">
    <location>
        <begin position="380"/>
        <end position="389"/>
    </location>
</feature>
<evidence type="ECO:0000256" key="7">
    <source>
        <dbReference type="ARBA" id="ARBA00022989"/>
    </source>
</evidence>
<evidence type="ECO:0000256" key="5">
    <source>
        <dbReference type="ARBA" id="ARBA00022692"/>
    </source>
</evidence>
<proteinExistence type="inferred from homology"/>
<keyword evidence="4" id="KW-0926">Vacuole</keyword>
<evidence type="ECO:0000259" key="11">
    <source>
        <dbReference type="Pfam" id="PF01490"/>
    </source>
</evidence>
<feature type="transmembrane region" description="Helical" evidence="10">
    <location>
        <begin position="426"/>
        <end position="449"/>
    </location>
</feature>
<protein>
    <recommendedName>
        <fullName evidence="11">Amino acid transporter transmembrane domain-containing protein</fullName>
    </recommendedName>
</protein>
<dbReference type="PANTHER" id="PTHR22950">
    <property type="entry name" value="AMINO ACID TRANSPORTER"/>
    <property type="match status" value="1"/>
</dbReference>